<organism evidence="17 18">
    <name type="scientific">Araneus ventricosus</name>
    <name type="common">Orbweaver spider</name>
    <name type="synonym">Epeira ventricosa</name>
    <dbReference type="NCBI Taxonomy" id="182803"/>
    <lineage>
        <taxon>Eukaryota</taxon>
        <taxon>Metazoa</taxon>
        <taxon>Ecdysozoa</taxon>
        <taxon>Arthropoda</taxon>
        <taxon>Chelicerata</taxon>
        <taxon>Arachnida</taxon>
        <taxon>Araneae</taxon>
        <taxon>Araneomorphae</taxon>
        <taxon>Entelegynae</taxon>
        <taxon>Araneoidea</taxon>
        <taxon>Araneidae</taxon>
        <taxon>Araneus</taxon>
    </lineage>
</organism>
<evidence type="ECO:0000256" key="15">
    <source>
        <dbReference type="ARBA" id="ARBA00049811"/>
    </source>
</evidence>
<keyword evidence="3" id="KW-0268">Exocytosis</keyword>
<keyword evidence="5" id="KW-1052">Target cell membrane</keyword>
<keyword evidence="9" id="KW-0638">Presynaptic neurotoxin</keyword>
<evidence type="ECO:0000256" key="5">
    <source>
        <dbReference type="ARBA" id="ARBA00022537"/>
    </source>
</evidence>
<dbReference type="PROSITE" id="PS50297">
    <property type="entry name" value="ANK_REP_REGION"/>
    <property type="match status" value="2"/>
</dbReference>
<dbReference type="GO" id="GO:0044231">
    <property type="term" value="C:host cell presynaptic membrane"/>
    <property type="evidence" value="ECO:0007669"/>
    <property type="project" value="UniProtKB-KW"/>
</dbReference>
<dbReference type="PROSITE" id="PS50088">
    <property type="entry name" value="ANK_REPEAT"/>
    <property type="match status" value="2"/>
</dbReference>
<dbReference type="OrthoDB" id="4772757at2759"/>
<comment type="similarity">
    <text evidence="13">Belongs to the cationic peptide 01 (latrotoxin) family. 03 (alpha-latrotoxin) subfamily.</text>
</comment>
<comment type="subunit">
    <text evidence="14">Homotetramer in membranes.</text>
</comment>
<dbReference type="InterPro" id="IPR002110">
    <property type="entry name" value="Ankyrin_rpt"/>
</dbReference>
<dbReference type="PANTHER" id="PTHR24198:SF165">
    <property type="entry name" value="ANKYRIN REPEAT-CONTAINING PROTEIN-RELATED"/>
    <property type="match status" value="1"/>
</dbReference>
<keyword evidence="8" id="KW-0677">Repeat</keyword>
<dbReference type="GO" id="GO:0006887">
    <property type="term" value="P:exocytosis"/>
    <property type="evidence" value="ECO:0007669"/>
    <property type="project" value="UniProtKB-KW"/>
</dbReference>
<evidence type="ECO:0000256" key="11">
    <source>
        <dbReference type="ARBA" id="ARBA00023136"/>
    </source>
</evidence>
<dbReference type="Proteomes" id="UP000499080">
    <property type="component" value="Unassembled WGS sequence"/>
</dbReference>
<dbReference type="PANTHER" id="PTHR24198">
    <property type="entry name" value="ANKYRIN REPEAT AND PROTEIN KINASE DOMAIN-CONTAINING PROTEIN"/>
    <property type="match status" value="1"/>
</dbReference>
<dbReference type="GO" id="GO:0005576">
    <property type="term" value="C:extracellular region"/>
    <property type="evidence" value="ECO:0007669"/>
    <property type="project" value="UniProtKB-SubCell"/>
</dbReference>
<dbReference type="PRINTS" id="PR01415">
    <property type="entry name" value="ANKYRIN"/>
</dbReference>
<feature type="repeat" description="ANK" evidence="16">
    <location>
        <begin position="142"/>
        <end position="174"/>
    </location>
</feature>
<accession>A0A4Y2IIC9</accession>
<dbReference type="InterPro" id="IPR036770">
    <property type="entry name" value="Ankyrin_rpt-contain_sf"/>
</dbReference>
<dbReference type="Gene3D" id="1.25.40.20">
    <property type="entry name" value="Ankyrin repeat-containing domain"/>
    <property type="match status" value="1"/>
</dbReference>
<gene>
    <name evidence="17" type="primary">Ank3_12</name>
    <name evidence="17" type="ORF">AVEN_141838_1</name>
</gene>
<proteinExistence type="inferred from homology"/>
<dbReference type="GO" id="GO:0044218">
    <property type="term" value="C:other organism cell membrane"/>
    <property type="evidence" value="ECO:0007669"/>
    <property type="project" value="UniProtKB-KW"/>
</dbReference>
<comment type="caution">
    <text evidence="17">The sequence shown here is derived from an EMBL/GenBank/DDBJ whole genome shotgun (WGS) entry which is preliminary data.</text>
</comment>
<evidence type="ECO:0000256" key="14">
    <source>
        <dbReference type="ARBA" id="ARBA00049715"/>
    </source>
</evidence>
<keyword evidence="11" id="KW-0472">Membrane</keyword>
<keyword evidence="12" id="KW-1053">Target membrane</keyword>
<evidence type="ECO:0000256" key="8">
    <source>
        <dbReference type="ARBA" id="ARBA00022737"/>
    </source>
</evidence>
<feature type="repeat" description="ANK" evidence="16">
    <location>
        <begin position="109"/>
        <end position="141"/>
    </location>
</feature>
<dbReference type="AlphaFoldDB" id="A0A4Y2IIC9"/>
<evidence type="ECO:0000256" key="13">
    <source>
        <dbReference type="ARBA" id="ARBA00049657"/>
    </source>
</evidence>
<dbReference type="SMART" id="SM00248">
    <property type="entry name" value="ANK"/>
    <property type="match status" value="3"/>
</dbReference>
<evidence type="ECO:0000313" key="18">
    <source>
        <dbReference type="Proteomes" id="UP000499080"/>
    </source>
</evidence>
<name>A0A4Y2IIC9_ARAVE</name>
<keyword evidence="6" id="KW-0800">Toxin</keyword>
<comment type="subcellular location">
    <subcellularLocation>
        <location evidence="2">Secreted</location>
    </subcellularLocation>
    <subcellularLocation>
        <location evidence="1">Target cell membrane</location>
    </subcellularLocation>
</comment>
<evidence type="ECO:0000256" key="2">
    <source>
        <dbReference type="ARBA" id="ARBA00004613"/>
    </source>
</evidence>
<evidence type="ECO:0000256" key="6">
    <source>
        <dbReference type="ARBA" id="ARBA00022656"/>
    </source>
</evidence>
<evidence type="ECO:0000313" key="17">
    <source>
        <dbReference type="EMBL" id="GBM77458.1"/>
    </source>
</evidence>
<protein>
    <recommendedName>
        <fullName evidence="15">Alpha-latrotoxin</fullName>
    </recommendedName>
</protein>
<dbReference type="Pfam" id="PF13857">
    <property type="entry name" value="Ank_5"/>
    <property type="match status" value="1"/>
</dbReference>
<evidence type="ECO:0000256" key="3">
    <source>
        <dbReference type="ARBA" id="ARBA00022483"/>
    </source>
</evidence>
<sequence length="196" mass="21791">MYIAGYRGYFLDSRYPVIISKNLRNHLVHGNALFSIVLGDDFTDTILNAEKMLTHDLLKLDRQIEKESGDDVNKTFCRVSSLHLESEKGHKNLAIILFNKINVNVRSDLRFVPLHYAARGGHAEVVQFLIEKGADINAKGVDGITPLHLALEEGHNTVVDILLQHGADINAALLSGRTPLSIAIKGGFFNYIIIFT</sequence>
<evidence type="ECO:0000256" key="4">
    <source>
        <dbReference type="ARBA" id="ARBA00022525"/>
    </source>
</evidence>
<keyword evidence="7" id="KW-0528">Neurotoxin</keyword>
<dbReference type="SUPFAM" id="SSF48403">
    <property type="entry name" value="Ankyrin repeat"/>
    <property type="match status" value="1"/>
</dbReference>
<evidence type="ECO:0000256" key="12">
    <source>
        <dbReference type="ARBA" id="ARBA00023298"/>
    </source>
</evidence>
<evidence type="ECO:0000256" key="7">
    <source>
        <dbReference type="ARBA" id="ARBA00022699"/>
    </source>
</evidence>
<evidence type="ECO:0000256" key="10">
    <source>
        <dbReference type="ARBA" id="ARBA00023043"/>
    </source>
</evidence>
<dbReference type="EMBL" id="BGPR01002691">
    <property type="protein sequence ID" value="GBM77458.1"/>
    <property type="molecule type" value="Genomic_DNA"/>
</dbReference>
<keyword evidence="18" id="KW-1185">Reference proteome</keyword>
<keyword evidence="10 16" id="KW-0040">ANK repeat</keyword>
<reference evidence="17 18" key="1">
    <citation type="journal article" date="2019" name="Sci. Rep.">
        <title>Orb-weaving spider Araneus ventricosus genome elucidates the spidroin gene catalogue.</title>
        <authorList>
            <person name="Kono N."/>
            <person name="Nakamura H."/>
            <person name="Ohtoshi R."/>
            <person name="Moran D.A.P."/>
            <person name="Shinohara A."/>
            <person name="Yoshida Y."/>
            <person name="Fujiwara M."/>
            <person name="Mori M."/>
            <person name="Tomita M."/>
            <person name="Arakawa K."/>
        </authorList>
    </citation>
    <scope>NUCLEOTIDE SEQUENCE [LARGE SCALE GENOMIC DNA]</scope>
</reference>
<evidence type="ECO:0000256" key="1">
    <source>
        <dbReference type="ARBA" id="ARBA00004175"/>
    </source>
</evidence>
<evidence type="ECO:0000256" key="16">
    <source>
        <dbReference type="PROSITE-ProRule" id="PRU00023"/>
    </source>
</evidence>
<dbReference type="GO" id="GO:0090729">
    <property type="term" value="F:toxin activity"/>
    <property type="evidence" value="ECO:0007669"/>
    <property type="project" value="UniProtKB-KW"/>
</dbReference>
<keyword evidence="4" id="KW-0964">Secreted</keyword>
<evidence type="ECO:0000256" key="9">
    <source>
        <dbReference type="ARBA" id="ARBA00023028"/>
    </source>
</evidence>